<dbReference type="Proteomes" id="UP000000933">
    <property type="component" value="Chromosome"/>
</dbReference>
<dbReference type="RefSeq" id="WP_013061211.1">
    <property type="nucleotide sequence ID" value="NC_014032.1"/>
</dbReference>
<dbReference type="EMBL" id="FP565814">
    <property type="protein sequence ID" value="CBH23696.1"/>
    <property type="molecule type" value="Genomic_DNA"/>
</dbReference>
<sequence length="52" mass="5986">MNRARYHSNSHCHYVLSRYQKMNLVQSGNPAEVIQNVVNICFSQPKVPSLLL</sequence>
<reference evidence="1 2" key="1">
    <citation type="journal article" date="2010" name="ISME J.">
        <title>Fine-scale evolution: genomic, phenotypic and ecological differentiation in two coexisting Salinibacter ruber strains.</title>
        <authorList>
            <person name="Pena A."/>
            <person name="Teeling H."/>
            <person name="Huerta-Cepas J."/>
            <person name="Santos F."/>
            <person name="Yarza P."/>
            <person name="Brito-Echeverria J."/>
            <person name="Lucio M."/>
            <person name="Schmitt-Kopplin P."/>
            <person name="Meseguer I."/>
            <person name="Schenowitz C."/>
            <person name="Dossat C."/>
            <person name="Barbe V."/>
            <person name="Dopazo J."/>
            <person name="Rossello-Mora R."/>
            <person name="Schuler M."/>
            <person name="Glockner F.O."/>
            <person name="Amann R."/>
            <person name="Gabaldon T."/>
            <person name="Anton J."/>
        </authorList>
    </citation>
    <scope>NUCLEOTIDE SEQUENCE [LARGE SCALE GENOMIC DNA]</scope>
    <source>
        <strain evidence="1 2">M8</strain>
    </source>
</reference>
<organism evidence="1 2">
    <name type="scientific">Salinibacter ruber (strain M8)</name>
    <dbReference type="NCBI Taxonomy" id="761659"/>
    <lineage>
        <taxon>Bacteria</taxon>
        <taxon>Pseudomonadati</taxon>
        <taxon>Rhodothermota</taxon>
        <taxon>Rhodothermia</taxon>
        <taxon>Rhodothermales</taxon>
        <taxon>Salinibacteraceae</taxon>
        <taxon>Salinibacter</taxon>
    </lineage>
</organism>
<dbReference type="AlphaFoldDB" id="D5H6P1"/>
<reference evidence="2" key="2">
    <citation type="submission" date="2010-04" db="EMBL/GenBank/DDBJ databases">
        <title>Genome sequence of Salinibacter ruber M8.</title>
        <authorList>
            <consortium name="Genoscope"/>
        </authorList>
    </citation>
    <scope>NUCLEOTIDE SEQUENCE [LARGE SCALE GENOMIC DNA]</scope>
    <source>
        <strain evidence="2">M8</strain>
    </source>
</reference>
<dbReference type="HOGENOM" id="CLU_3084580_0_0_10"/>
<accession>D5H6P1</accession>
<gene>
    <name evidence="1" type="ordered locus">SRM_00775</name>
</gene>
<evidence type="ECO:0000313" key="2">
    <source>
        <dbReference type="Proteomes" id="UP000000933"/>
    </source>
</evidence>
<protein>
    <submittedName>
        <fullName evidence="1">Uncharacterized protein</fullName>
    </submittedName>
</protein>
<proteinExistence type="predicted"/>
<evidence type="ECO:0000313" key="1">
    <source>
        <dbReference type="EMBL" id="CBH23696.1"/>
    </source>
</evidence>
<dbReference type="KEGG" id="srm:SRM_00775"/>
<name>D5H6P1_SALRM</name>